<protein>
    <submittedName>
        <fullName evidence="1">Uncharacterized protein</fullName>
    </submittedName>
</protein>
<dbReference type="Proteomes" id="UP000662572">
    <property type="component" value="Unassembled WGS sequence"/>
</dbReference>
<reference evidence="1" key="1">
    <citation type="journal article" date="2014" name="Int. J. Syst. Evol. Microbiol.">
        <title>Complete genome sequence of Corynebacterium casei LMG S-19264T (=DSM 44701T), isolated from a smear-ripened cheese.</title>
        <authorList>
            <consortium name="US DOE Joint Genome Institute (JGI-PGF)"/>
            <person name="Walter F."/>
            <person name="Albersmeier A."/>
            <person name="Kalinowski J."/>
            <person name="Ruckert C."/>
        </authorList>
    </citation>
    <scope>NUCLEOTIDE SEQUENCE</scope>
    <source>
        <strain evidence="1">KCTC 32296</strain>
    </source>
</reference>
<keyword evidence="2" id="KW-1185">Reference proteome</keyword>
<name>A0A918US35_9CAUL</name>
<dbReference type="EMBL" id="BMZB01000001">
    <property type="protein sequence ID" value="GGZ29499.1"/>
    <property type="molecule type" value="Genomic_DNA"/>
</dbReference>
<accession>A0A918US35</accession>
<evidence type="ECO:0000313" key="2">
    <source>
        <dbReference type="Proteomes" id="UP000662572"/>
    </source>
</evidence>
<evidence type="ECO:0000313" key="1">
    <source>
        <dbReference type="EMBL" id="GGZ29499.1"/>
    </source>
</evidence>
<gene>
    <name evidence="1" type="ORF">GCM10011273_14440</name>
</gene>
<proteinExistence type="predicted"/>
<reference evidence="1" key="2">
    <citation type="submission" date="2020-09" db="EMBL/GenBank/DDBJ databases">
        <authorList>
            <person name="Sun Q."/>
            <person name="Kim S."/>
        </authorList>
    </citation>
    <scope>NUCLEOTIDE SEQUENCE</scope>
    <source>
        <strain evidence="1">KCTC 32296</strain>
    </source>
</reference>
<dbReference type="AlphaFoldDB" id="A0A918US35"/>
<organism evidence="1 2">
    <name type="scientific">Asticcacaulis endophyticus</name>
    <dbReference type="NCBI Taxonomy" id="1395890"/>
    <lineage>
        <taxon>Bacteria</taxon>
        <taxon>Pseudomonadati</taxon>
        <taxon>Pseudomonadota</taxon>
        <taxon>Alphaproteobacteria</taxon>
        <taxon>Caulobacterales</taxon>
        <taxon>Caulobacteraceae</taxon>
        <taxon>Asticcacaulis</taxon>
    </lineage>
</organism>
<sequence length="140" mass="15089">MACETECIVIKQMINGKVIDRLQYSPNTIIGAAFDDAKAGYLASPDALIPKEASEINSAHRILTPADRTRETARLKQSEADAKKADELIKAYFPEYENCRGGADGAEITISACAEKEVIASKLKAMGYCISGVSPGWSKC</sequence>
<comment type="caution">
    <text evidence="1">The sequence shown here is derived from an EMBL/GenBank/DDBJ whole genome shotgun (WGS) entry which is preliminary data.</text>
</comment>